<dbReference type="InterPro" id="IPR001890">
    <property type="entry name" value="RNA-binding_CRM"/>
</dbReference>
<keyword evidence="6 10" id="KW-0694">RNA-binding</keyword>
<keyword evidence="7" id="KW-0809">Transit peptide</keyword>
<keyword evidence="8" id="KW-0508">mRNA splicing</keyword>
<feature type="compositionally biased region" description="Low complexity" evidence="11">
    <location>
        <begin position="353"/>
        <end position="366"/>
    </location>
</feature>
<name>A0AA88RAX1_9ASTE</name>
<evidence type="ECO:0000313" key="14">
    <source>
        <dbReference type="Proteomes" id="UP001187471"/>
    </source>
</evidence>
<dbReference type="GO" id="GO:0009507">
    <property type="term" value="C:chloroplast"/>
    <property type="evidence" value="ECO:0007669"/>
    <property type="project" value="UniProtKB-SubCell"/>
</dbReference>
<feature type="compositionally biased region" description="Basic and acidic residues" evidence="11">
    <location>
        <begin position="225"/>
        <end position="234"/>
    </location>
</feature>
<gene>
    <name evidence="13" type="ORF">RJ640_021997</name>
</gene>
<evidence type="ECO:0000259" key="12">
    <source>
        <dbReference type="PROSITE" id="PS51295"/>
    </source>
</evidence>
<feature type="region of interest" description="Disordered" evidence="11">
    <location>
        <begin position="806"/>
        <end position="844"/>
    </location>
</feature>
<dbReference type="Proteomes" id="UP001187471">
    <property type="component" value="Unassembled WGS sequence"/>
</dbReference>
<dbReference type="PANTHER" id="PTHR31846">
    <property type="entry name" value="CRS1 / YHBY (CRM) DOMAIN-CONTAINING PROTEIN"/>
    <property type="match status" value="1"/>
</dbReference>
<dbReference type="InterPro" id="IPR045278">
    <property type="entry name" value="CRS1/CFM2/CFM3"/>
</dbReference>
<evidence type="ECO:0000256" key="4">
    <source>
        <dbReference type="ARBA" id="ARBA00022664"/>
    </source>
</evidence>
<dbReference type="PANTHER" id="PTHR31846:SF19">
    <property type="entry name" value="CRM-DOMAIN CONTAINING FACTOR CFM3A, CHLOROPLASTIC_MITOCHONDRIAL"/>
    <property type="match status" value="1"/>
</dbReference>
<proteinExistence type="predicted"/>
<feature type="compositionally biased region" description="Basic and acidic residues" evidence="11">
    <location>
        <begin position="393"/>
        <end position="404"/>
    </location>
</feature>
<organism evidence="13 14">
    <name type="scientific">Escallonia rubra</name>
    <dbReference type="NCBI Taxonomy" id="112253"/>
    <lineage>
        <taxon>Eukaryota</taxon>
        <taxon>Viridiplantae</taxon>
        <taxon>Streptophyta</taxon>
        <taxon>Embryophyta</taxon>
        <taxon>Tracheophyta</taxon>
        <taxon>Spermatophyta</taxon>
        <taxon>Magnoliopsida</taxon>
        <taxon>eudicotyledons</taxon>
        <taxon>Gunneridae</taxon>
        <taxon>Pentapetalae</taxon>
        <taxon>asterids</taxon>
        <taxon>campanulids</taxon>
        <taxon>Escalloniales</taxon>
        <taxon>Escalloniaceae</taxon>
        <taxon>Escallonia</taxon>
    </lineage>
</organism>
<dbReference type="GO" id="GO:0006397">
    <property type="term" value="P:mRNA processing"/>
    <property type="evidence" value="ECO:0007669"/>
    <property type="project" value="UniProtKB-KW"/>
</dbReference>
<feature type="region of interest" description="Disordered" evidence="11">
    <location>
        <begin position="225"/>
        <end position="247"/>
    </location>
</feature>
<dbReference type="GO" id="GO:0003729">
    <property type="term" value="F:mRNA binding"/>
    <property type="evidence" value="ECO:0007669"/>
    <property type="project" value="InterPro"/>
</dbReference>
<dbReference type="GO" id="GO:0000373">
    <property type="term" value="P:Group II intron splicing"/>
    <property type="evidence" value="ECO:0007669"/>
    <property type="project" value="UniProtKB-ARBA"/>
</dbReference>
<feature type="compositionally biased region" description="Polar residues" evidence="11">
    <location>
        <begin position="90"/>
        <end position="100"/>
    </location>
</feature>
<keyword evidence="3" id="KW-0934">Plastid</keyword>
<comment type="caution">
    <text evidence="13">The sequence shown here is derived from an EMBL/GenBank/DDBJ whole genome shotgun (WGS) entry which is preliminary data.</text>
</comment>
<feature type="domain" description="CRM" evidence="12">
    <location>
        <begin position="670"/>
        <end position="770"/>
    </location>
</feature>
<feature type="domain" description="CRM" evidence="12">
    <location>
        <begin position="457"/>
        <end position="554"/>
    </location>
</feature>
<keyword evidence="2" id="KW-0150">Chloroplast</keyword>
<sequence length="970" mass="109903">MALVPSRQFCPTTTTFIDSFHTSVSKLHATTRLQFFRYTSSFPFKNPDIHAPCKTISSLDSTPHKHLQKESNFIPRNKSSKLGYQKDTQKPISESNPSVGLSNGSWIGKWNDTHKKNWSKQPQAVLNYRNRENLSYSDESDDGGGSGSGSTMERIVKKLRKFGYTDDVNERKEKAGDRVIEKGSIEDIFYVEEGMLPNARGGFSPESPLGMENGFGGNREVRFPWEKPSPEEAGRSNSVRQKSRTSVAELTLPESELRRLRNLALRTKNKTRIGGGGVTQAVVDMIREKWKATEVVRLKIEGAPALNMKRMHEILERKTGGLVIWRSGSSVALYRGVSYEDPSKRLNKRMYNKSESPQKSSSTSTERTSRDPSQVRPLNNVHDPLADSVSTTEDTKDPEPLEEVKYEDEVEKLLDGLGPRYTDWPGFDPLPVDADLLPGIVPDYQPPFRILPYGVRSTLGGKEATSLRRLARVLPPHFALGRSRQHQGLALAMIKLWERSSIAKIALKRGVQLTTSERMAEDIKNLTGGMLLSRNKDFLVFYRGKSFLSPDVAEALLEKERLAKDLQDEEEQARLRSSAFFTPSIERTDDSGIAGTLGETLSADARWGKKLDDQDKEKVMREAEVLRHANLVRKLEKKLAFADRKLMKAERTLSKVEAFLSPADRPTDPESITDEERFMFRKLGLRMKAFLLLGRRGVFDGTVENMHLHWKYRELIKIILKAKSFEQVKKIALALEAESGGVLVSVDKVSKGYAIIVYRGRDYKRPPALRPKNLLTKRKALARSIELQRREEHVWSVKDQGDEELYDKLDRTYPSDDDDSEEEGDDDYLESYDSDTNGEDESDNSIQNLHLETNLVASGAASGASCKEGTKREEDAECTMSLVEELERQRLDWKKFRMPVANNPFTAVYRIICLSPTVKDFEKELNMHSHAEILCSNGCSCKQTTEENPCESHVHTWESLLYIVMNIVEY</sequence>
<evidence type="ECO:0000256" key="7">
    <source>
        <dbReference type="ARBA" id="ARBA00022946"/>
    </source>
</evidence>
<dbReference type="InterPro" id="IPR035920">
    <property type="entry name" value="YhbY-like_sf"/>
</dbReference>
<comment type="subcellular location">
    <subcellularLocation>
        <location evidence="1">Plastid</location>
        <location evidence="1">Chloroplast</location>
    </subcellularLocation>
</comment>
<keyword evidence="14" id="KW-1185">Reference proteome</keyword>
<dbReference type="Pfam" id="PF01985">
    <property type="entry name" value="CRS1_YhbY"/>
    <property type="match status" value="3"/>
</dbReference>
<evidence type="ECO:0000256" key="8">
    <source>
        <dbReference type="ARBA" id="ARBA00023187"/>
    </source>
</evidence>
<feature type="region of interest" description="Disordered" evidence="11">
    <location>
        <begin position="60"/>
        <end position="100"/>
    </location>
</feature>
<keyword evidence="5" id="KW-0677">Repeat</keyword>
<evidence type="ECO:0000313" key="13">
    <source>
        <dbReference type="EMBL" id="KAK2972940.1"/>
    </source>
</evidence>
<keyword evidence="4" id="KW-0507">mRNA processing</keyword>
<feature type="region of interest" description="Disordered" evidence="11">
    <location>
        <begin position="345"/>
        <end position="408"/>
    </location>
</feature>
<feature type="compositionally biased region" description="Polar residues" evidence="11">
    <location>
        <begin position="235"/>
        <end position="247"/>
    </location>
</feature>
<dbReference type="FunFam" id="3.30.110.60:FF:000002">
    <property type="entry name" value="CRS2-associated factor 1, chloroplastic"/>
    <property type="match status" value="2"/>
</dbReference>
<evidence type="ECO:0000256" key="1">
    <source>
        <dbReference type="ARBA" id="ARBA00004229"/>
    </source>
</evidence>
<dbReference type="Gene3D" id="3.30.110.60">
    <property type="entry name" value="YhbY-like"/>
    <property type="match status" value="3"/>
</dbReference>
<evidence type="ECO:0000256" key="11">
    <source>
        <dbReference type="SAM" id="MobiDB-lite"/>
    </source>
</evidence>
<evidence type="ECO:0000256" key="9">
    <source>
        <dbReference type="ARBA" id="ARBA00023274"/>
    </source>
</evidence>
<feature type="domain" description="CRM" evidence="12">
    <location>
        <begin position="250"/>
        <end position="346"/>
    </location>
</feature>
<protein>
    <recommendedName>
        <fullName evidence="12">CRM domain-containing protein</fullName>
    </recommendedName>
</protein>
<accession>A0AA88RAX1</accession>
<reference evidence="13" key="1">
    <citation type="submission" date="2022-12" db="EMBL/GenBank/DDBJ databases">
        <title>Draft genome assemblies for two species of Escallonia (Escalloniales).</title>
        <authorList>
            <person name="Chanderbali A."/>
            <person name="Dervinis C."/>
            <person name="Anghel I."/>
            <person name="Soltis D."/>
            <person name="Soltis P."/>
            <person name="Zapata F."/>
        </authorList>
    </citation>
    <scope>NUCLEOTIDE SEQUENCE</scope>
    <source>
        <strain evidence="13">UCBG92.1500</strain>
        <tissue evidence="13">Leaf</tissue>
    </source>
</reference>
<dbReference type="EMBL" id="JAVXUO010002474">
    <property type="protein sequence ID" value="KAK2972940.1"/>
    <property type="molecule type" value="Genomic_DNA"/>
</dbReference>
<dbReference type="SMART" id="SM01103">
    <property type="entry name" value="CRS1_YhbY"/>
    <property type="match status" value="3"/>
</dbReference>
<evidence type="ECO:0000256" key="2">
    <source>
        <dbReference type="ARBA" id="ARBA00022528"/>
    </source>
</evidence>
<evidence type="ECO:0000256" key="5">
    <source>
        <dbReference type="ARBA" id="ARBA00022737"/>
    </source>
</evidence>
<evidence type="ECO:0000256" key="10">
    <source>
        <dbReference type="PROSITE-ProRule" id="PRU00626"/>
    </source>
</evidence>
<dbReference type="AlphaFoldDB" id="A0AA88RAX1"/>
<dbReference type="PROSITE" id="PS51295">
    <property type="entry name" value="CRM"/>
    <property type="match status" value="3"/>
</dbReference>
<dbReference type="GO" id="GO:1990904">
    <property type="term" value="C:ribonucleoprotein complex"/>
    <property type="evidence" value="ECO:0007669"/>
    <property type="project" value="UniProtKB-KW"/>
</dbReference>
<evidence type="ECO:0000256" key="6">
    <source>
        <dbReference type="ARBA" id="ARBA00022884"/>
    </source>
</evidence>
<evidence type="ECO:0000256" key="3">
    <source>
        <dbReference type="ARBA" id="ARBA00022640"/>
    </source>
</evidence>
<keyword evidence="9" id="KW-0687">Ribonucleoprotein</keyword>
<dbReference type="FunFam" id="3.30.110.60:FF:000003">
    <property type="entry name" value="CRM-domain containing factor CFM3B, chloroplastic"/>
    <property type="match status" value="1"/>
</dbReference>
<feature type="compositionally biased region" description="Acidic residues" evidence="11">
    <location>
        <begin position="815"/>
        <end position="843"/>
    </location>
</feature>
<dbReference type="SUPFAM" id="SSF75471">
    <property type="entry name" value="YhbY-like"/>
    <property type="match status" value="3"/>
</dbReference>